<evidence type="ECO:0000313" key="4">
    <source>
        <dbReference type="Proteomes" id="UP001358586"/>
    </source>
</evidence>
<evidence type="ECO:0000313" key="3">
    <source>
        <dbReference type="EMBL" id="KAK5771227.1"/>
    </source>
</evidence>
<dbReference type="InterPro" id="IPR036397">
    <property type="entry name" value="RNaseH_sf"/>
</dbReference>
<dbReference type="EMBL" id="JARKNE010000013">
    <property type="protein sequence ID" value="KAK5771227.1"/>
    <property type="molecule type" value="Genomic_DNA"/>
</dbReference>
<dbReference type="Pfam" id="PF13456">
    <property type="entry name" value="RVT_3"/>
    <property type="match status" value="1"/>
</dbReference>
<dbReference type="InterPro" id="IPR052929">
    <property type="entry name" value="RNase_H-like_EbsB-rel"/>
</dbReference>
<accession>A0ABR0MF51</accession>
<feature type="domain" description="RNase H type-1" evidence="1">
    <location>
        <begin position="95"/>
        <end position="149"/>
    </location>
</feature>
<dbReference type="InterPro" id="IPR026960">
    <property type="entry name" value="RVT-Znf"/>
</dbReference>
<dbReference type="Gene3D" id="3.30.420.10">
    <property type="entry name" value="Ribonuclease H-like superfamily/Ribonuclease H"/>
    <property type="match status" value="1"/>
</dbReference>
<reference evidence="3 4" key="1">
    <citation type="submission" date="2023-03" db="EMBL/GenBank/DDBJ databases">
        <title>WGS of Gossypium arboreum.</title>
        <authorList>
            <person name="Yu D."/>
        </authorList>
    </citation>
    <scope>NUCLEOTIDE SEQUENCE [LARGE SCALE GENOMIC DNA]</scope>
    <source>
        <tissue evidence="3">Leaf</tissue>
    </source>
</reference>
<dbReference type="Proteomes" id="UP001358586">
    <property type="component" value="Chromosome 13"/>
</dbReference>
<sequence length="190" mass="21885">MQQISIPYSPSNLQSSCDLFTTIWKVWVPPKVHITVWRFLCNYVPTFHNLYSRYISTTHFYPRCLNIPETPTHVLRTALLPFRFGIGFLYPGLVSSAFVAEALALLSALEFARDLGLSRVMFEEDSLHVIRKLNSTQADWSDIWALVTEGRLRLITFLQQLQSAIASKSRIGLLTYSRHWNFAGHRTFFG</sequence>
<evidence type="ECO:0000259" key="1">
    <source>
        <dbReference type="Pfam" id="PF13456"/>
    </source>
</evidence>
<dbReference type="PANTHER" id="PTHR47074">
    <property type="entry name" value="BNAC02G40300D PROTEIN"/>
    <property type="match status" value="1"/>
</dbReference>
<gene>
    <name evidence="3" type="ORF">PVK06_047415</name>
</gene>
<comment type="caution">
    <text evidence="3">The sequence shown here is derived from an EMBL/GenBank/DDBJ whole genome shotgun (WGS) entry which is preliminary data.</text>
</comment>
<dbReference type="PANTHER" id="PTHR47074:SF48">
    <property type="entry name" value="POLYNUCLEOTIDYL TRANSFERASE, RIBONUCLEASE H-LIKE SUPERFAMILY PROTEIN"/>
    <property type="match status" value="1"/>
</dbReference>
<organism evidence="3 4">
    <name type="scientific">Gossypium arboreum</name>
    <name type="common">Tree cotton</name>
    <name type="synonym">Gossypium nanking</name>
    <dbReference type="NCBI Taxonomy" id="29729"/>
    <lineage>
        <taxon>Eukaryota</taxon>
        <taxon>Viridiplantae</taxon>
        <taxon>Streptophyta</taxon>
        <taxon>Embryophyta</taxon>
        <taxon>Tracheophyta</taxon>
        <taxon>Spermatophyta</taxon>
        <taxon>Magnoliopsida</taxon>
        <taxon>eudicotyledons</taxon>
        <taxon>Gunneridae</taxon>
        <taxon>Pentapetalae</taxon>
        <taxon>rosids</taxon>
        <taxon>malvids</taxon>
        <taxon>Malvales</taxon>
        <taxon>Malvaceae</taxon>
        <taxon>Malvoideae</taxon>
        <taxon>Gossypium</taxon>
    </lineage>
</organism>
<dbReference type="Pfam" id="PF13966">
    <property type="entry name" value="zf-RVT"/>
    <property type="match status" value="1"/>
</dbReference>
<proteinExistence type="predicted"/>
<feature type="domain" description="Reverse transcriptase zinc-binding" evidence="2">
    <location>
        <begin position="16"/>
        <end position="77"/>
    </location>
</feature>
<dbReference type="InterPro" id="IPR002156">
    <property type="entry name" value="RNaseH_domain"/>
</dbReference>
<name>A0ABR0MF51_GOSAR</name>
<keyword evidence="4" id="KW-1185">Reference proteome</keyword>
<protein>
    <submittedName>
        <fullName evidence="3">Uncharacterized protein</fullName>
    </submittedName>
</protein>
<evidence type="ECO:0000259" key="2">
    <source>
        <dbReference type="Pfam" id="PF13966"/>
    </source>
</evidence>